<evidence type="ECO:0000313" key="1">
    <source>
        <dbReference type="EMBL" id="GFD24442.1"/>
    </source>
</evidence>
<protein>
    <submittedName>
        <fullName evidence="1">Uncharacterized protein</fullName>
    </submittedName>
</protein>
<accession>A0A699UMQ5</accession>
<comment type="caution">
    <text evidence="1">The sequence shown here is derived from an EMBL/GenBank/DDBJ whole genome shotgun (WGS) entry which is preliminary data.</text>
</comment>
<gene>
    <name evidence="1" type="ORF">Tci_896411</name>
</gene>
<organism evidence="1">
    <name type="scientific">Tanacetum cinerariifolium</name>
    <name type="common">Dalmatian daisy</name>
    <name type="synonym">Chrysanthemum cinerariifolium</name>
    <dbReference type="NCBI Taxonomy" id="118510"/>
    <lineage>
        <taxon>Eukaryota</taxon>
        <taxon>Viridiplantae</taxon>
        <taxon>Streptophyta</taxon>
        <taxon>Embryophyta</taxon>
        <taxon>Tracheophyta</taxon>
        <taxon>Spermatophyta</taxon>
        <taxon>Magnoliopsida</taxon>
        <taxon>eudicotyledons</taxon>
        <taxon>Gunneridae</taxon>
        <taxon>Pentapetalae</taxon>
        <taxon>asterids</taxon>
        <taxon>campanulids</taxon>
        <taxon>Asterales</taxon>
        <taxon>Asteraceae</taxon>
        <taxon>Asteroideae</taxon>
        <taxon>Anthemideae</taxon>
        <taxon>Anthemidinae</taxon>
        <taxon>Tanacetum</taxon>
    </lineage>
</organism>
<proteinExistence type="predicted"/>
<dbReference type="EMBL" id="BKCJ011352536">
    <property type="protein sequence ID" value="GFD24442.1"/>
    <property type="molecule type" value="Genomic_DNA"/>
</dbReference>
<sequence>SKNRLFIRQVERRVGSWVKLMPPLKVMDNSLCEPDAWDHNQSGPLLSSCMPRQILFVLNKCMYGLGKLFPDPLSIINISLFDDAL</sequence>
<name>A0A699UMQ5_TANCI</name>
<dbReference type="AlphaFoldDB" id="A0A699UMQ5"/>
<feature type="non-terminal residue" evidence="1">
    <location>
        <position position="1"/>
    </location>
</feature>
<reference evidence="1" key="1">
    <citation type="journal article" date="2019" name="Sci. Rep.">
        <title>Draft genome of Tanacetum cinerariifolium, the natural source of mosquito coil.</title>
        <authorList>
            <person name="Yamashiro T."/>
            <person name="Shiraishi A."/>
            <person name="Satake H."/>
            <person name="Nakayama K."/>
        </authorList>
    </citation>
    <scope>NUCLEOTIDE SEQUENCE</scope>
</reference>